<gene>
    <name evidence="2" type="ORF">SSLN_LOCUS12132</name>
</gene>
<keyword evidence="3" id="KW-1185">Reference proteome</keyword>
<feature type="region of interest" description="Disordered" evidence="1">
    <location>
        <begin position="557"/>
        <end position="602"/>
    </location>
</feature>
<protein>
    <submittedName>
        <fullName evidence="4">DNA helicase</fullName>
    </submittedName>
</protein>
<dbReference type="EMBL" id="UYSU01037044">
    <property type="protein sequence ID" value="VDL98517.1"/>
    <property type="molecule type" value="Genomic_DNA"/>
</dbReference>
<name>A0A183T6N4_SCHSO</name>
<dbReference type="Proteomes" id="UP000275846">
    <property type="component" value="Unassembled WGS sequence"/>
</dbReference>
<accession>A0A183T6N4</accession>
<dbReference type="WBParaSite" id="SSLN_0001258701-mRNA-1">
    <property type="protein sequence ID" value="SSLN_0001258701-mRNA-1"/>
    <property type="gene ID" value="SSLN_0001258701"/>
</dbReference>
<evidence type="ECO:0000313" key="2">
    <source>
        <dbReference type="EMBL" id="VDL98517.1"/>
    </source>
</evidence>
<sequence length="602" mass="66454">MPFACFLSDVWFEPPPVPFILMQSLALIIPITVDLLFAQNTTVGRSQRNLTGAFGYHGPWVSTHNRCCYRRGDWDLCSLPGFTHQPLILATGTWVQLSFLPAKSRAHTVGCTRMDPRQWRFPPPALPGSAAPPPQRGPFLQRPPHFLPPPQGQAFPVLPPFSFQQPPPFSSSSAGDRSFRSVAVSIPPPLPPSSIPSACPLRFATPPPPLPLCPTQSTSAQPQHSFGVDKQQPFGPSADPAIAAAVSQWLSDNAARLEKAKFERCQKAKVTIPEFRALLARWDELLSSGCGDSAEAHELQARCSDPETLENVKRRLSRLHRKKRSRNPCSNSLHPAGVDEVMVMSVTGGEDGEEAQTLCSRQCTLPTKKTRAVVPGISLKFDDVSVSEPPNKVADADLKSLAAAAHQLRKYRTYCRSQLRLLSDLQKLRAARRQQMTSQGGLFPPELDEQFHVEIRSLEGEVGAKLDVISCLETKIKNYIHTKPEVPEVKSKSHEDLLGFTKVPEHILHALFGRDRADPNDRQARFYCQANRNFSDFIRIRSGWDIFLVQDEATSDANRLPPSKFPPPWQLPPDNHSGYATSSSPHPSAAGLYAQPSAGHSS</sequence>
<dbReference type="OrthoDB" id="6265694at2759"/>
<evidence type="ECO:0000313" key="4">
    <source>
        <dbReference type="WBParaSite" id="SSLN_0001258701-mRNA-1"/>
    </source>
</evidence>
<dbReference type="Pfam" id="PF16021">
    <property type="entry name" value="PDCD7"/>
    <property type="match status" value="1"/>
</dbReference>
<dbReference type="InterPro" id="IPR031974">
    <property type="entry name" value="PDCD7"/>
</dbReference>
<reference evidence="2 3" key="2">
    <citation type="submission" date="2018-11" db="EMBL/GenBank/DDBJ databases">
        <authorList>
            <consortium name="Pathogen Informatics"/>
        </authorList>
    </citation>
    <scope>NUCLEOTIDE SEQUENCE [LARGE SCALE GENOMIC DNA]</scope>
    <source>
        <strain evidence="2 3">NST_G2</strain>
    </source>
</reference>
<evidence type="ECO:0000256" key="1">
    <source>
        <dbReference type="SAM" id="MobiDB-lite"/>
    </source>
</evidence>
<reference evidence="4" key="1">
    <citation type="submission" date="2016-06" db="UniProtKB">
        <authorList>
            <consortium name="WormBaseParasite"/>
        </authorList>
    </citation>
    <scope>IDENTIFICATION</scope>
</reference>
<dbReference type="AlphaFoldDB" id="A0A183T6N4"/>
<evidence type="ECO:0000313" key="3">
    <source>
        <dbReference type="Proteomes" id="UP000275846"/>
    </source>
</evidence>
<organism evidence="4">
    <name type="scientific">Schistocephalus solidus</name>
    <name type="common">Tapeworm</name>
    <dbReference type="NCBI Taxonomy" id="70667"/>
    <lineage>
        <taxon>Eukaryota</taxon>
        <taxon>Metazoa</taxon>
        <taxon>Spiralia</taxon>
        <taxon>Lophotrochozoa</taxon>
        <taxon>Platyhelminthes</taxon>
        <taxon>Cestoda</taxon>
        <taxon>Eucestoda</taxon>
        <taxon>Diphyllobothriidea</taxon>
        <taxon>Diphyllobothriidae</taxon>
        <taxon>Schistocephalus</taxon>
    </lineage>
</organism>
<proteinExistence type="predicted"/>